<accession>A0A5C6CNJ0</accession>
<dbReference type="Proteomes" id="UP000316304">
    <property type="component" value="Unassembled WGS sequence"/>
</dbReference>
<dbReference type="EMBL" id="SJPT01000001">
    <property type="protein sequence ID" value="TWU26533.1"/>
    <property type="molecule type" value="Genomic_DNA"/>
</dbReference>
<gene>
    <name evidence="1" type="ORF">Pla52o_03860</name>
</gene>
<reference evidence="1 2" key="1">
    <citation type="submission" date="2019-02" db="EMBL/GenBank/DDBJ databases">
        <title>Deep-cultivation of Planctomycetes and their phenomic and genomic characterization uncovers novel biology.</title>
        <authorList>
            <person name="Wiegand S."/>
            <person name="Jogler M."/>
            <person name="Boedeker C."/>
            <person name="Pinto D."/>
            <person name="Vollmers J."/>
            <person name="Rivas-Marin E."/>
            <person name="Kohn T."/>
            <person name="Peeters S.H."/>
            <person name="Heuer A."/>
            <person name="Rast P."/>
            <person name="Oberbeckmann S."/>
            <person name="Bunk B."/>
            <person name="Jeske O."/>
            <person name="Meyerdierks A."/>
            <person name="Storesund J.E."/>
            <person name="Kallscheuer N."/>
            <person name="Luecker S."/>
            <person name="Lage O.M."/>
            <person name="Pohl T."/>
            <person name="Merkel B.J."/>
            <person name="Hornburger P."/>
            <person name="Mueller R.-W."/>
            <person name="Bruemmer F."/>
            <person name="Labrenz M."/>
            <person name="Spormann A.M."/>
            <person name="Op Den Camp H."/>
            <person name="Overmann J."/>
            <person name="Amann R."/>
            <person name="Jetten M.S.M."/>
            <person name="Mascher T."/>
            <person name="Medema M.H."/>
            <person name="Devos D.P."/>
            <person name="Kaster A.-K."/>
            <person name="Ovreas L."/>
            <person name="Rohde M."/>
            <person name="Galperin M.Y."/>
            <person name="Jogler C."/>
        </authorList>
    </citation>
    <scope>NUCLEOTIDE SEQUENCE [LARGE SCALE GENOMIC DNA]</scope>
    <source>
        <strain evidence="1 2">Pla52o</strain>
    </source>
</reference>
<evidence type="ECO:0000313" key="2">
    <source>
        <dbReference type="Proteomes" id="UP000316304"/>
    </source>
</evidence>
<dbReference type="AlphaFoldDB" id="A0A5C6CNJ0"/>
<name>A0A5C6CNJ0_9BACT</name>
<evidence type="ECO:0000313" key="1">
    <source>
        <dbReference type="EMBL" id="TWU26533.1"/>
    </source>
</evidence>
<organism evidence="1 2">
    <name type="scientific">Novipirellula galeiformis</name>
    <dbReference type="NCBI Taxonomy" id="2528004"/>
    <lineage>
        <taxon>Bacteria</taxon>
        <taxon>Pseudomonadati</taxon>
        <taxon>Planctomycetota</taxon>
        <taxon>Planctomycetia</taxon>
        <taxon>Pirellulales</taxon>
        <taxon>Pirellulaceae</taxon>
        <taxon>Novipirellula</taxon>
    </lineage>
</organism>
<proteinExistence type="predicted"/>
<sequence length="55" mass="5935">MHFIESALGGSVRRFAFGKDRRRLSLFTVAAIAATAYKPVCKHGGTFAPARAPID</sequence>
<keyword evidence="2" id="KW-1185">Reference proteome</keyword>
<comment type="caution">
    <text evidence="1">The sequence shown here is derived from an EMBL/GenBank/DDBJ whole genome shotgun (WGS) entry which is preliminary data.</text>
</comment>
<protein>
    <submittedName>
        <fullName evidence="1">Uncharacterized protein</fullName>
    </submittedName>
</protein>